<keyword evidence="1" id="KW-1133">Transmembrane helix</keyword>
<dbReference type="InterPro" id="IPR011008">
    <property type="entry name" value="Dimeric_a/b-barrel"/>
</dbReference>
<dbReference type="PANTHER" id="PTHR40057">
    <property type="entry name" value="SLR1162 PROTEIN"/>
    <property type="match status" value="1"/>
</dbReference>
<dbReference type="SUPFAM" id="SSF54909">
    <property type="entry name" value="Dimeric alpha+beta barrel"/>
    <property type="match status" value="2"/>
</dbReference>
<keyword evidence="3" id="KW-0560">Oxidoreductase</keyword>
<reference evidence="3 4" key="1">
    <citation type="submission" date="2022-06" db="EMBL/GenBank/DDBJ databases">
        <title>Draft genome sequence of type strain Streptomyces rubrisoli DSM 42083.</title>
        <authorList>
            <person name="Duangmal K."/>
            <person name="Klaysubun C."/>
        </authorList>
    </citation>
    <scope>NUCLEOTIDE SEQUENCE [LARGE SCALE GENOMIC DNA]</scope>
    <source>
        <strain evidence="3 4">DSM 42083</strain>
    </source>
</reference>
<gene>
    <name evidence="3" type="ORF">NON19_11305</name>
</gene>
<keyword evidence="1" id="KW-0812">Transmembrane</keyword>
<dbReference type="InterPro" id="IPR007138">
    <property type="entry name" value="ABM_dom"/>
</dbReference>
<dbReference type="RefSeq" id="WP_255926934.1">
    <property type="nucleotide sequence ID" value="NZ_JANFNH010000008.1"/>
</dbReference>
<dbReference type="Pfam" id="PF03992">
    <property type="entry name" value="ABM"/>
    <property type="match status" value="1"/>
</dbReference>
<proteinExistence type="predicted"/>
<feature type="transmembrane region" description="Helical" evidence="1">
    <location>
        <begin position="257"/>
        <end position="277"/>
    </location>
</feature>
<protein>
    <submittedName>
        <fullName evidence="3">Antibiotic biosynthesis monooxygenase</fullName>
    </submittedName>
</protein>
<dbReference type="Gene3D" id="3.30.70.100">
    <property type="match status" value="2"/>
</dbReference>
<organism evidence="3 4">
    <name type="scientific">Streptantibioticus rubrisoli</name>
    <dbReference type="NCBI Taxonomy" id="1387313"/>
    <lineage>
        <taxon>Bacteria</taxon>
        <taxon>Bacillati</taxon>
        <taxon>Actinomycetota</taxon>
        <taxon>Actinomycetes</taxon>
        <taxon>Kitasatosporales</taxon>
        <taxon>Streptomycetaceae</taxon>
        <taxon>Streptantibioticus</taxon>
    </lineage>
</organism>
<evidence type="ECO:0000313" key="3">
    <source>
        <dbReference type="EMBL" id="MCQ4042603.1"/>
    </source>
</evidence>
<dbReference type="PROSITE" id="PS51725">
    <property type="entry name" value="ABM"/>
    <property type="match status" value="2"/>
</dbReference>
<evidence type="ECO:0000259" key="2">
    <source>
        <dbReference type="PROSITE" id="PS51725"/>
    </source>
</evidence>
<dbReference type="GO" id="GO:0004497">
    <property type="term" value="F:monooxygenase activity"/>
    <property type="evidence" value="ECO:0007669"/>
    <property type="project" value="UniProtKB-KW"/>
</dbReference>
<accession>A0ABT1PDR3</accession>
<evidence type="ECO:0000256" key="1">
    <source>
        <dbReference type="SAM" id="Phobius"/>
    </source>
</evidence>
<dbReference type="EMBL" id="JANFNH010000008">
    <property type="protein sequence ID" value="MCQ4042603.1"/>
    <property type="molecule type" value="Genomic_DNA"/>
</dbReference>
<dbReference type="InterPro" id="IPR038762">
    <property type="entry name" value="ABM_predict"/>
</dbReference>
<keyword evidence="1" id="KW-0472">Membrane</keyword>
<keyword evidence="4" id="KW-1185">Reference proteome</keyword>
<evidence type="ECO:0000313" key="4">
    <source>
        <dbReference type="Proteomes" id="UP001206206"/>
    </source>
</evidence>
<feature type="domain" description="ABM" evidence="2">
    <location>
        <begin position="14"/>
        <end position="103"/>
    </location>
</feature>
<dbReference type="PANTHER" id="PTHR40057:SF1">
    <property type="entry name" value="SLR1162 PROTEIN"/>
    <property type="match status" value="1"/>
</dbReference>
<feature type="transmembrane region" description="Helical" evidence="1">
    <location>
        <begin position="298"/>
        <end position="319"/>
    </location>
</feature>
<feature type="domain" description="ABM" evidence="2">
    <location>
        <begin position="114"/>
        <end position="204"/>
    </location>
</feature>
<comment type="caution">
    <text evidence="3">The sequence shown here is derived from an EMBL/GenBank/DDBJ whole genome shotgun (WGS) entry which is preliminary data.</text>
</comment>
<dbReference type="Proteomes" id="UP001206206">
    <property type="component" value="Unassembled WGS sequence"/>
</dbReference>
<keyword evidence="3" id="KW-0503">Monooxygenase</keyword>
<sequence>MGARASRSPGGDSATVVISQRVRAGRVDDYKRWQEKTNQVARSFEGFESDELYPPASDEENEWVEVFRFSHIHQLTAWLGSDARQRLLDEGNALLEGPPTQEVLTGGAPAQDAVTAVVSHEVRPGREQDFARWQDKMLKAQEKFPGFMGSELFKPVRGLQDRWVVVFRFDTRAHLEEWLASDLRRKLLDEGRDCFVSYDVRKIGSSFGGWFRFGAGAAREMPPNWKQAMSVLLALYPTVMVLNLTLGPALVRFGVAGYLGLFISNICSVAILTWILMPLVNRGLAFWLLPERARSARVHVAGAALVAVFYGVLLLIFALTT</sequence>
<name>A0ABT1PDR3_9ACTN</name>
<feature type="transmembrane region" description="Helical" evidence="1">
    <location>
        <begin position="231"/>
        <end position="251"/>
    </location>
</feature>